<sequence>MGLDSLIPGTDSATDVVSQKVFVNGVELNHEALLLQITVNKSFNKIASAKLTFADGSPSERDFPLSNDNNFKPGNEIEIQLGYHGEVETVFKGIIVKHAVKVRQQSSSLLMIEAKDNAIKLTAARKSIYHIAKTDSDVIDTLAGNLEKDIEATTFNHKQLVQFNATDWDFIVIRAEANGMLVLTDDGTLIVKKPDATTEPVLVATFGQNILEFEAEMDARRVKQSITSHAWDYTQQEVENSEAGDSTFAETGNFSSDELAGVLEAQVKLVHSGRLTQAQLQDWSDAYALRNHLSKAVGRVRIEGNAAVKPGTMVTLEGVGDRFNGNVFVTGVLHHFEEVWHTDIQFGWRDDWFYAKEDVMDKPSSGLLPGVNGLQIGIVTDIDDSEEGGQYRVKVHIPLITTGNEGIWARVATLDAGSDRGIYFRPEANDEVVIGFLNDDPREAVILGCLHSKDAHKSPLPEEDGATQHGIVTREGIKLIFDDTNKRLTLRVPAGAGEKSLIINNDSNAFEMKDENQNSVKMDAQGITIQAGAGKNVIIKGTQVMIN</sequence>
<dbReference type="Pfam" id="PF04717">
    <property type="entry name" value="Phage_base_V"/>
    <property type="match status" value="1"/>
</dbReference>
<dbReference type="Proteomes" id="UP000190961">
    <property type="component" value="Unassembled WGS sequence"/>
</dbReference>
<dbReference type="RefSeq" id="WP_079686974.1">
    <property type="nucleotide sequence ID" value="NZ_FUZU01000001.1"/>
</dbReference>
<dbReference type="OrthoDB" id="1907165at2"/>
<organism evidence="2 3">
    <name type="scientific">Ohtaekwangia koreensis</name>
    <dbReference type="NCBI Taxonomy" id="688867"/>
    <lineage>
        <taxon>Bacteria</taxon>
        <taxon>Pseudomonadati</taxon>
        <taxon>Bacteroidota</taxon>
        <taxon>Cytophagia</taxon>
        <taxon>Cytophagales</taxon>
        <taxon>Fulvivirgaceae</taxon>
        <taxon>Ohtaekwangia</taxon>
    </lineage>
</organism>
<reference evidence="2 3" key="1">
    <citation type="submission" date="2017-02" db="EMBL/GenBank/DDBJ databases">
        <authorList>
            <person name="Peterson S.W."/>
        </authorList>
    </citation>
    <scope>NUCLEOTIDE SEQUENCE [LARGE SCALE GENOMIC DNA]</scope>
    <source>
        <strain evidence="2 3">DSM 25262</strain>
    </source>
</reference>
<dbReference type="InterPro" id="IPR037026">
    <property type="entry name" value="Vgr_OB-fold_dom_sf"/>
</dbReference>
<dbReference type="SUPFAM" id="SSF69255">
    <property type="entry name" value="gp5 N-terminal domain-like"/>
    <property type="match status" value="1"/>
</dbReference>
<dbReference type="InterPro" id="IPR006531">
    <property type="entry name" value="Gp5/Vgr_OB"/>
</dbReference>
<dbReference type="SUPFAM" id="SSF69279">
    <property type="entry name" value="Phage tail proteins"/>
    <property type="match status" value="1"/>
</dbReference>
<name>A0A1T5KRI0_9BACT</name>
<feature type="domain" description="Gp5/Type VI secretion system Vgr protein OB-fold" evidence="1">
    <location>
        <begin position="375"/>
        <end position="451"/>
    </location>
</feature>
<keyword evidence="3" id="KW-1185">Reference proteome</keyword>
<dbReference type="EMBL" id="FUZU01000001">
    <property type="protein sequence ID" value="SKC66372.1"/>
    <property type="molecule type" value="Genomic_DNA"/>
</dbReference>
<gene>
    <name evidence="2" type="ORF">SAMN05660236_2531</name>
</gene>
<evidence type="ECO:0000259" key="1">
    <source>
        <dbReference type="Pfam" id="PF04717"/>
    </source>
</evidence>
<dbReference type="Pfam" id="PF05954">
    <property type="entry name" value="Phage_GPD"/>
    <property type="match status" value="1"/>
</dbReference>
<dbReference type="InterPro" id="IPR006533">
    <property type="entry name" value="T6SS_Vgr_RhsGE"/>
</dbReference>
<proteinExistence type="predicted"/>
<dbReference type="NCBIfam" id="TIGR01646">
    <property type="entry name" value="vgr_GE"/>
    <property type="match status" value="1"/>
</dbReference>
<protein>
    <submittedName>
        <fullName evidence="2">Rhs element Vgr protein</fullName>
    </submittedName>
</protein>
<evidence type="ECO:0000313" key="2">
    <source>
        <dbReference type="EMBL" id="SKC66372.1"/>
    </source>
</evidence>
<dbReference type="STRING" id="688867.SAMN05660236_2531"/>
<evidence type="ECO:0000313" key="3">
    <source>
        <dbReference type="Proteomes" id="UP000190961"/>
    </source>
</evidence>
<dbReference type="AlphaFoldDB" id="A0A1T5KRI0"/>
<accession>A0A1T5KRI0</accession>
<dbReference type="Gene3D" id="2.40.50.230">
    <property type="entry name" value="Gp5 N-terminal domain"/>
    <property type="match status" value="1"/>
</dbReference>